<evidence type="ECO:0000256" key="5">
    <source>
        <dbReference type="ARBA" id="ARBA00022729"/>
    </source>
</evidence>
<feature type="transmembrane region" description="Helical" evidence="16">
    <location>
        <begin position="731"/>
        <end position="755"/>
    </location>
</feature>
<dbReference type="SMART" id="SM00060">
    <property type="entry name" value="FN3"/>
    <property type="match status" value="3"/>
</dbReference>
<keyword evidence="4" id="KW-0479">Metal-binding</keyword>
<feature type="compositionally biased region" description="Polar residues" evidence="15">
    <location>
        <begin position="436"/>
        <end position="456"/>
    </location>
</feature>
<dbReference type="FunFam" id="1.10.510.10:FF:000528">
    <property type="entry name" value="Tyrosine-protein kinase receptor"/>
    <property type="match status" value="1"/>
</dbReference>
<comment type="subcellular location">
    <subcellularLocation>
        <location evidence="1">Membrane</location>
        <topology evidence="1">Single-pass type I membrane protein</topology>
    </subcellularLocation>
</comment>
<evidence type="ECO:0000259" key="18">
    <source>
        <dbReference type="PROSITE" id="PS50853"/>
    </source>
</evidence>
<dbReference type="Pfam" id="PF01030">
    <property type="entry name" value="Recep_L_domain"/>
    <property type="match status" value="1"/>
</dbReference>
<keyword evidence="11" id="KW-1015">Disulfide bond</keyword>
<evidence type="ECO:0000256" key="6">
    <source>
        <dbReference type="ARBA" id="ARBA00022737"/>
    </source>
</evidence>
<evidence type="ECO:0000256" key="7">
    <source>
        <dbReference type="ARBA" id="ARBA00022741"/>
    </source>
</evidence>
<feature type="binding site" evidence="14">
    <location>
        <position position="826"/>
    </location>
    <ligand>
        <name>ATP</name>
        <dbReference type="ChEBI" id="CHEBI:30616"/>
    </ligand>
</feature>
<dbReference type="InterPro" id="IPR050122">
    <property type="entry name" value="RTK"/>
</dbReference>
<evidence type="ECO:0000313" key="20">
    <source>
        <dbReference type="Proteomes" id="UP000708208"/>
    </source>
</evidence>
<evidence type="ECO:0000256" key="4">
    <source>
        <dbReference type="ARBA" id="ARBA00022723"/>
    </source>
</evidence>
<dbReference type="PROSITE" id="PS50011">
    <property type="entry name" value="PROTEIN_KINASE_DOM"/>
    <property type="match status" value="1"/>
</dbReference>
<evidence type="ECO:0000256" key="1">
    <source>
        <dbReference type="ARBA" id="ARBA00004479"/>
    </source>
</evidence>
<dbReference type="PROSITE" id="PS50853">
    <property type="entry name" value="FN3"/>
    <property type="match status" value="2"/>
</dbReference>
<dbReference type="InterPro" id="IPR006211">
    <property type="entry name" value="Furin-like_Cys-rich_dom"/>
</dbReference>
<evidence type="ECO:0000256" key="9">
    <source>
        <dbReference type="ARBA" id="ARBA00022989"/>
    </source>
</evidence>
<feature type="region of interest" description="Disordered" evidence="15">
    <location>
        <begin position="1193"/>
        <end position="1331"/>
    </location>
</feature>
<evidence type="ECO:0000256" key="13">
    <source>
        <dbReference type="ARBA" id="ARBA00051243"/>
    </source>
</evidence>
<reference evidence="19" key="1">
    <citation type="submission" date="2021-06" db="EMBL/GenBank/DDBJ databases">
        <authorList>
            <person name="Hodson N. C."/>
            <person name="Mongue J. A."/>
            <person name="Jaron S. K."/>
        </authorList>
    </citation>
    <scope>NUCLEOTIDE SEQUENCE</scope>
</reference>
<evidence type="ECO:0000256" key="14">
    <source>
        <dbReference type="PROSITE-ProRule" id="PRU10141"/>
    </source>
</evidence>
<evidence type="ECO:0000256" key="8">
    <source>
        <dbReference type="ARBA" id="ARBA00022840"/>
    </source>
</evidence>
<dbReference type="InterPro" id="IPR000719">
    <property type="entry name" value="Prot_kinase_dom"/>
</dbReference>
<evidence type="ECO:0000259" key="17">
    <source>
        <dbReference type="PROSITE" id="PS50011"/>
    </source>
</evidence>
<evidence type="ECO:0008006" key="21">
    <source>
        <dbReference type="Google" id="ProtNLM"/>
    </source>
</evidence>
<keyword evidence="9 16" id="KW-1133">Transmembrane helix</keyword>
<keyword evidence="10 16" id="KW-0472">Membrane</keyword>
<dbReference type="PROSITE" id="PS00107">
    <property type="entry name" value="PROTEIN_KINASE_ATP"/>
    <property type="match status" value="1"/>
</dbReference>
<feature type="domain" description="Fibronectin type-III" evidence="18">
    <location>
        <begin position="371"/>
        <end position="469"/>
    </location>
</feature>
<evidence type="ECO:0000256" key="10">
    <source>
        <dbReference type="ARBA" id="ARBA00023136"/>
    </source>
</evidence>
<dbReference type="PANTHER" id="PTHR24416">
    <property type="entry name" value="TYROSINE-PROTEIN KINASE RECEPTOR"/>
    <property type="match status" value="1"/>
</dbReference>
<keyword evidence="5" id="KW-0732">Signal</keyword>
<feature type="compositionally biased region" description="Polar residues" evidence="15">
    <location>
        <begin position="1253"/>
        <end position="1278"/>
    </location>
</feature>
<dbReference type="GO" id="GO:0030424">
    <property type="term" value="C:axon"/>
    <property type="evidence" value="ECO:0007669"/>
    <property type="project" value="TreeGrafter"/>
</dbReference>
<dbReference type="GO" id="GO:0042593">
    <property type="term" value="P:glucose homeostasis"/>
    <property type="evidence" value="ECO:0007669"/>
    <property type="project" value="TreeGrafter"/>
</dbReference>
<evidence type="ECO:0000313" key="19">
    <source>
        <dbReference type="EMBL" id="CAG7723244.1"/>
    </source>
</evidence>
<sequence length="1331" mass="148651">MGKIQYKNYCVKECYYNNIVHYLNRRCVTEQECGSVNFSDPTPGKFLSGKLLDNRECVLECPKGYEEIASAGGVSTCDPCDGHCKKICPGLMVDGVEASTQLKGCTRIQGSLKIQIRGYTPKLASQLEKNLDMIEEIDDYLVVAYTYSLLSLNFFRSLKTINGNKLEESQYALVVKSNENIGDLWNKTVKIGNSEARVLFHYNPKLCPHKIREFVANSNITTSSSTNDIGITNGDKVPCNQKKLTVKIQKRSNSSVTIVWENFLRNLTDPRHLLNYEVSYKEAPNNVSPYDDRDPCGRDDWKVMDVPKMQYQLTDKEKEPEWEEEKLINNLEYFTRYALYVKTVVIPDENSPNNNTGAESDVLYFITLPDEPDNPKGLSLTATSSSDVTVTWYPPDKPNGVLDIYEIYMKAIPEDPDFQDQRNYCTDRRRGDNNKLPEQSTTESLVSRYTGGNSIDPQEECCTCSSSPTKNRPRQFEEVQEENDIENAIVNKVFIENPNYKVSEEEMANAVRKRRRRKRRATGEESSPDSNEIVFPGDSRVRDEPSGRRPGSDLKLVEHLPVSNSTSGLPLSIILRNLTHYTRYKIGVVACRKKSPDIDNDTRICSQMADDHVQTKPLPKADEINATSVAHNITGGTFRLHWEEPPHPNGVVLAYEILVKGSGDSKDSFPIRCVTRKQFQESKNNYTYPDKLRAGSYSYSIRTISLAQESSYIMGNFAVTEEGDAFTSATYILLAIVLPIFIILILGLLLGFYYVRRNGIVISRLGFVTSANPDYIQNVDIPEEWEVPRDKVELKKELGQGSFGMVYEGVLCDFIPSISRMKCAVKTVAREAPSEDRARFLQEALIMTQMNTHHVVKLLGVISKTQPTFVVMELMLLGDLKKYLRSRRPEEVGSKGLPPPTLKEIIRMAAEIADGMAYLDSHSLVHRDLAARNCMVSENVTVKVGDFGMTKDVFETEYYRKATKGLLPVRWMAPESIRDGVFSIKSDCWSFGVVLWEMATLAASPYQGFTNDQVLRYVRDGGVMERPEGCPNQLYEMMLRCWQFEARNRPTFAEILDWLVASLDPDFQQVSFYHSPKGIEYRTQVQHRPTAEELITQSTPLRATMESDDDEDVDDYDEGQDVHGFPFTYGGDSESGILLQDKTCNGALPRVSYTSGYNSNITASNGSSGVPTTVNNNRMQNAVQQNVPFVSINVGEPRSNNSNGLTQRTNSRPDYLGSISNERSNSPTYPDKLPHSASSGQISGGKVTPVNPGATNAPQSNCPSNENSKALSINYSSDGSKYGNGGAPSGGGSGSGTVSPVGPGANTGANGYLLRRSPVTDTYPTNRTTPL</sequence>
<comment type="caution">
    <text evidence="19">The sequence shown here is derived from an EMBL/GenBank/DDBJ whole genome shotgun (WGS) entry which is preliminary data.</text>
</comment>
<dbReference type="CDD" id="cd05032">
    <property type="entry name" value="PTKc_InsR_like"/>
    <property type="match status" value="1"/>
</dbReference>
<keyword evidence="20" id="KW-1185">Reference proteome</keyword>
<dbReference type="GO" id="GO:0043560">
    <property type="term" value="F:insulin receptor substrate binding"/>
    <property type="evidence" value="ECO:0007669"/>
    <property type="project" value="TreeGrafter"/>
</dbReference>
<feature type="compositionally biased region" description="Basic and acidic residues" evidence="15">
    <location>
        <begin position="539"/>
        <end position="554"/>
    </location>
</feature>
<dbReference type="GO" id="GO:0051897">
    <property type="term" value="P:positive regulation of phosphatidylinositol 3-kinase/protein kinase B signal transduction"/>
    <property type="evidence" value="ECO:0007669"/>
    <property type="project" value="TreeGrafter"/>
</dbReference>
<proteinExistence type="predicted"/>
<dbReference type="GO" id="GO:0005524">
    <property type="term" value="F:ATP binding"/>
    <property type="evidence" value="ECO:0007669"/>
    <property type="project" value="UniProtKB-UniRule"/>
</dbReference>
<dbReference type="Pfam" id="PF00757">
    <property type="entry name" value="Furin-like"/>
    <property type="match status" value="1"/>
</dbReference>
<evidence type="ECO:0000256" key="15">
    <source>
        <dbReference type="SAM" id="MobiDB-lite"/>
    </source>
</evidence>
<feature type="compositionally biased region" description="Polar residues" evidence="15">
    <location>
        <begin position="1319"/>
        <end position="1331"/>
    </location>
</feature>
<feature type="region of interest" description="Disordered" evidence="15">
    <location>
        <begin position="416"/>
        <end position="480"/>
    </location>
</feature>
<keyword evidence="8 14" id="KW-0067">ATP-binding</keyword>
<dbReference type="Proteomes" id="UP000708208">
    <property type="component" value="Unassembled WGS sequence"/>
</dbReference>
<dbReference type="InterPro" id="IPR020635">
    <property type="entry name" value="Tyr_kinase_cat_dom"/>
</dbReference>
<gene>
    <name evidence="19" type="ORF">AFUS01_LOCUS12342</name>
</gene>
<keyword evidence="12" id="KW-0464">Manganese</keyword>
<dbReference type="GO" id="GO:0005009">
    <property type="term" value="F:insulin receptor activity"/>
    <property type="evidence" value="ECO:0007669"/>
    <property type="project" value="TreeGrafter"/>
</dbReference>
<keyword evidence="6" id="KW-0677">Repeat</keyword>
<evidence type="ECO:0000256" key="11">
    <source>
        <dbReference type="ARBA" id="ARBA00023157"/>
    </source>
</evidence>
<comment type="catalytic activity">
    <reaction evidence="13">
        <text>L-tyrosyl-[protein] + ATP = O-phospho-L-tyrosyl-[protein] + ADP + H(+)</text>
        <dbReference type="Rhea" id="RHEA:10596"/>
        <dbReference type="Rhea" id="RHEA-COMP:10136"/>
        <dbReference type="Rhea" id="RHEA-COMP:20101"/>
        <dbReference type="ChEBI" id="CHEBI:15378"/>
        <dbReference type="ChEBI" id="CHEBI:30616"/>
        <dbReference type="ChEBI" id="CHEBI:46858"/>
        <dbReference type="ChEBI" id="CHEBI:61978"/>
        <dbReference type="ChEBI" id="CHEBI:456216"/>
        <dbReference type="EC" id="2.7.10.1"/>
    </reaction>
</comment>
<keyword evidence="2" id="KW-0165">Cleavage on pair of basic residues</keyword>
<feature type="compositionally biased region" description="Polar residues" evidence="15">
    <location>
        <begin position="1198"/>
        <end position="1228"/>
    </location>
</feature>
<dbReference type="PROSITE" id="PS00109">
    <property type="entry name" value="PROTEIN_KINASE_TYR"/>
    <property type="match status" value="1"/>
</dbReference>
<feature type="domain" description="Fibronectin type-III" evidence="18">
    <location>
        <begin position="623"/>
        <end position="723"/>
    </location>
</feature>
<dbReference type="GO" id="GO:0046872">
    <property type="term" value="F:metal ion binding"/>
    <property type="evidence" value="ECO:0007669"/>
    <property type="project" value="UniProtKB-KW"/>
</dbReference>
<dbReference type="InterPro" id="IPR001245">
    <property type="entry name" value="Ser-Thr/Tyr_kinase_cat_dom"/>
</dbReference>
<dbReference type="EMBL" id="CAJVCH010097001">
    <property type="protein sequence ID" value="CAG7723244.1"/>
    <property type="molecule type" value="Genomic_DNA"/>
</dbReference>
<dbReference type="SMART" id="SM00219">
    <property type="entry name" value="TyrKc"/>
    <property type="match status" value="1"/>
</dbReference>
<protein>
    <recommendedName>
        <fullName evidence="21">Tyrosine-protein kinase receptor</fullName>
    </recommendedName>
</protein>
<evidence type="ECO:0000256" key="3">
    <source>
        <dbReference type="ARBA" id="ARBA00022692"/>
    </source>
</evidence>
<name>A0A8J2NWZ4_9HEXA</name>
<dbReference type="OrthoDB" id="5809444at2759"/>
<feature type="compositionally biased region" description="Basic residues" evidence="15">
    <location>
        <begin position="511"/>
        <end position="520"/>
    </location>
</feature>
<dbReference type="CDD" id="cd00063">
    <property type="entry name" value="FN3"/>
    <property type="match status" value="2"/>
</dbReference>
<dbReference type="InterPro" id="IPR003961">
    <property type="entry name" value="FN3_dom"/>
</dbReference>
<feature type="compositionally biased region" description="Basic and acidic residues" evidence="15">
    <location>
        <begin position="425"/>
        <end position="435"/>
    </location>
</feature>
<evidence type="ECO:0000256" key="16">
    <source>
        <dbReference type="SAM" id="Phobius"/>
    </source>
</evidence>
<evidence type="ECO:0000256" key="12">
    <source>
        <dbReference type="ARBA" id="ARBA00023211"/>
    </source>
</evidence>
<feature type="region of interest" description="Disordered" evidence="15">
    <location>
        <begin position="506"/>
        <end position="554"/>
    </location>
</feature>
<feature type="compositionally biased region" description="Gly residues" evidence="15">
    <location>
        <begin position="1282"/>
        <end position="1295"/>
    </location>
</feature>
<dbReference type="InterPro" id="IPR008266">
    <property type="entry name" value="Tyr_kinase_AS"/>
</dbReference>
<dbReference type="GO" id="GO:0043410">
    <property type="term" value="P:positive regulation of MAPK cascade"/>
    <property type="evidence" value="ECO:0007669"/>
    <property type="project" value="TreeGrafter"/>
</dbReference>
<dbReference type="GO" id="GO:0005899">
    <property type="term" value="C:insulin receptor complex"/>
    <property type="evidence" value="ECO:0007669"/>
    <property type="project" value="TreeGrafter"/>
</dbReference>
<dbReference type="InterPro" id="IPR000494">
    <property type="entry name" value="Rcpt_L-dom"/>
</dbReference>
<evidence type="ECO:0000256" key="2">
    <source>
        <dbReference type="ARBA" id="ARBA00022685"/>
    </source>
</evidence>
<dbReference type="Pfam" id="PF07714">
    <property type="entry name" value="PK_Tyr_Ser-Thr"/>
    <property type="match status" value="1"/>
</dbReference>
<keyword evidence="7 14" id="KW-0547">Nucleotide-binding</keyword>
<organism evidence="19 20">
    <name type="scientific">Allacma fusca</name>
    <dbReference type="NCBI Taxonomy" id="39272"/>
    <lineage>
        <taxon>Eukaryota</taxon>
        <taxon>Metazoa</taxon>
        <taxon>Ecdysozoa</taxon>
        <taxon>Arthropoda</taxon>
        <taxon>Hexapoda</taxon>
        <taxon>Collembola</taxon>
        <taxon>Symphypleona</taxon>
        <taxon>Sminthuridae</taxon>
        <taxon>Allacma</taxon>
    </lineage>
</organism>
<keyword evidence="3 16" id="KW-0812">Transmembrane</keyword>
<accession>A0A8J2NWZ4</accession>
<feature type="domain" description="Protein kinase" evidence="17">
    <location>
        <begin position="792"/>
        <end position="1067"/>
    </location>
</feature>
<dbReference type="InterPro" id="IPR017441">
    <property type="entry name" value="Protein_kinase_ATP_BS"/>
</dbReference>
<dbReference type="PANTHER" id="PTHR24416:SF525">
    <property type="entry name" value="INSULIN-LIKE RECEPTOR"/>
    <property type="match status" value="1"/>
</dbReference>